<comment type="similarity">
    <text evidence="1">Belongs to the SurE nucleotidase family.</text>
</comment>
<protein>
    <submittedName>
        <fullName evidence="6">Survival protein sure-like phosphatase/nucleotidase</fullName>
    </submittedName>
</protein>
<keyword evidence="2" id="KW-0479">Metal-binding</keyword>
<reference evidence="6" key="1">
    <citation type="submission" date="2020-11" db="EMBL/GenBank/DDBJ databases">
        <authorList>
            <consortium name="DOE Joint Genome Institute"/>
            <person name="Ahrendt S."/>
            <person name="Riley R."/>
            <person name="Andreopoulos W."/>
            <person name="Labutti K."/>
            <person name="Pangilinan J."/>
            <person name="Ruiz-Duenas F.J."/>
            <person name="Barrasa J.M."/>
            <person name="Sanchez-Garcia M."/>
            <person name="Camarero S."/>
            <person name="Miyauchi S."/>
            <person name="Serrano A."/>
            <person name="Linde D."/>
            <person name="Babiker R."/>
            <person name="Drula E."/>
            <person name="Ayuso-Fernandez I."/>
            <person name="Pacheco R."/>
            <person name="Padilla G."/>
            <person name="Ferreira P."/>
            <person name="Barriuso J."/>
            <person name="Kellner H."/>
            <person name="Castanera R."/>
            <person name="Alfaro M."/>
            <person name="Ramirez L."/>
            <person name="Pisabarro A.G."/>
            <person name="Kuo A."/>
            <person name="Tritt A."/>
            <person name="Lipzen A."/>
            <person name="He G."/>
            <person name="Yan M."/>
            <person name="Ng V."/>
            <person name="Cullen D."/>
            <person name="Martin F."/>
            <person name="Rosso M.-N."/>
            <person name="Henrissat B."/>
            <person name="Hibbett D."/>
            <person name="Martinez A.T."/>
            <person name="Grigoriev I.V."/>
        </authorList>
    </citation>
    <scope>NUCLEOTIDE SEQUENCE</scope>
    <source>
        <strain evidence="6">CBS 247.69</strain>
    </source>
</reference>
<organism evidence="6 7">
    <name type="scientific">Collybia nuda</name>
    <dbReference type="NCBI Taxonomy" id="64659"/>
    <lineage>
        <taxon>Eukaryota</taxon>
        <taxon>Fungi</taxon>
        <taxon>Dikarya</taxon>
        <taxon>Basidiomycota</taxon>
        <taxon>Agaricomycotina</taxon>
        <taxon>Agaricomycetes</taxon>
        <taxon>Agaricomycetidae</taxon>
        <taxon>Agaricales</taxon>
        <taxon>Tricholomatineae</taxon>
        <taxon>Clitocybaceae</taxon>
        <taxon>Collybia</taxon>
    </lineage>
</organism>
<evidence type="ECO:0000256" key="4">
    <source>
        <dbReference type="SAM" id="SignalP"/>
    </source>
</evidence>
<evidence type="ECO:0000256" key="2">
    <source>
        <dbReference type="ARBA" id="ARBA00022723"/>
    </source>
</evidence>
<comment type="caution">
    <text evidence="6">The sequence shown here is derived from an EMBL/GenBank/DDBJ whole genome shotgun (WGS) entry which is preliminary data.</text>
</comment>
<dbReference type="Pfam" id="PF01975">
    <property type="entry name" value="SurE"/>
    <property type="match status" value="1"/>
</dbReference>
<feature type="chain" id="PRO_5040433997" evidence="4">
    <location>
        <begin position="20"/>
        <end position="302"/>
    </location>
</feature>
<accession>A0A9P5XW92</accession>
<dbReference type="GO" id="GO:0008252">
    <property type="term" value="F:nucleotidase activity"/>
    <property type="evidence" value="ECO:0007669"/>
    <property type="project" value="InterPro"/>
</dbReference>
<proteinExistence type="inferred from homology"/>
<sequence length="302" mass="30978">MRNIAILLVALGLSTHSLQQTIVLTNDDGWAVAQIRAEYDALRAAGFQVVLSAPAENKSGSGSSSAPPSVLAEPCQFDTCPTGLPPEGANATDPFLNYVNSFPVDAVRFGIQTLSPTLLGGRPDFVVSGSNVGNNLGPGITGSGTVGAASEAALEGIPSIAFSGASATAISYTTLISDPTSRGNQAALIYTILTLKFIQALITNPGPISPPRISINVNHASTTNCPTASSFSVILTRICVNAAATDVITCGIDHLPDESSTIRKGCFSTVSVFDATTKTDVGANTQAVVLEKIQSILTCLPA</sequence>
<feature type="domain" description="Survival protein SurE-like phosphatase/nucleotidase" evidence="5">
    <location>
        <begin position="22"/>
        <end position="226"/>
    </location>
</feature>
<dbReference type="SUPFAM" id="SSF64167">
    <property type="entry name" value="SurE-like"/>
    <property type="match status" value="1"/>
</dbReference>
<dbReference type="OrthoDB" id="4018688at2759"/>
<evidence type="ECO:0000313" key="6">
    <source>
        <dbReference type="EMBL" id="KAF9457965.1"/>
    </source>
</evidence>
<dbReference type="Gene3D" id="3.40.1210.10">
    <property type="entry name" value="Survival protein SurE-like phosphatase/nucleotidase"/>
    <property type="match status" value="1"/>
</dbReference>
<dbReference type="InterPro" id="IPR030048">
    <property type="entry name" value="SurE"/>
</dbReference>
<keyword evidence="4" id="KW-0732">Signal</keyword>
<evidence type="ECO:0000256" key="1">
    <source>
        <dbReference type="ARBA" id="ARBA00011062"/>
    </source>
</evidence>
<evidence type="ECO:0000256" key="3">
    <source>
        <dbReference type="ARBA" id="ARBA00022801"/>
    </source>
</evidence>
<gene>
    <name evidence="6" type="ORF">BDZ94DRAFT_1336387</name>
</gene>
<feature type="signal peptide" evidence="4">
    <location>
        <begin position="1"/>
        <end position="19"/>
    </location>
</feature>
<dbReference type="GO" id="GO:0046872">
    <property type="term" value="F:metal ion binding"/>
    <property type="evidence" value="ECO:0007669"/>
    <property type="project" value="UniProtKB-KW"/>
</dbReference>
<dbReference type="EMBL" id="MU150353">
    <property type="protein sequence ID" value="KAF9457965.1"/>
    <property type="molecule type" value="Genomic_DNA"/>
</dbReference>
<dbReference type="AlphaFoldDB" id="A0A9P5XW92"/>
<dbReference type="InterPro" id="IPR002828">
    <property type="entry name" value="SurE-like_Pase/nucleotidase"/>
</dbReference>
<dbReference type="Proteomes" id="UP000807353">
    <property type="component" value="Unassembled WGS sequence"/>
</dbReference>
<name>A0A9P5XW92_9AGAR</name>
<keyword evidence="7" id="KW-1185">Reference proteome</keyword>
<dbReference type="PANTHER" id="PTHR30457:SF0">
    <property type="entry name" value="PHOSPHATASE, PUTATIVE (AFU_ORTHOLOGUE AFUA_4G01070)-RELATED"/>
    <property type="match status" value="1"/>
</dbReference>
<dbReference type="InterPro" id="IPR036523">
    <property type="entry name" value="SurE-like_sf"/>
</dbReference>
<evidence type="ECO:0000313" key="7">
    <source>
        <dbReference type="Proteomes" id="UP000807353"/>
    </source>
</evidence>
<evidence type="ECO:0000259" key="5">
    <source>
        <dbReference type="Pfam" id="PF01975"/>
    </source>
</evidence>
<dbReference type="PANTHER" id="PTHR30457">
    <property type="entry name" value="5'-NUCLEOTIDASE SURE"/>
    <property type="match status" value="1"/>
</dbReference>
<keyword evidence="3" id="KW-0378">Hydrolase</keyword>